<dbReference type="InterPro" id="IPR011042">
    <property type="entry name" value="6-blade_b-propeller_TolB-like"/>
</dbReference>
<feature type="region of interest" description="Disordered" evidence="1">
    <location>
        <begin position="182"/>
        <end position="229"/>
    </location>
</feature>
<proteinExistence type="predicted"/>
<protein>
    <submittedName>
        <fullName evidence="2">Uncharacterized protein</fullName>
    </submittedName>
</protein>
<accession>A0A9W6Z554</accession>
<dbReference type="SMART" id="SM00135">
    <property type="entry name" value="LY"/>
    <property type="match status" value="2"/>
</dbReference>
<dbReference type="SUPFAM" id="SSF63825">
    <property type="entry name" value="YWTD domain"/>
    <property type="match status" value="1"/>
</dbReference>
<dbReference type="InterPro" id="IPR000033">
    <property type="entry name" value="LDLR_classB_rpt"/>
</dbReference>
<evidence type="ECO:0000313" key="3">
    <source>
        <dbReference type="Proteomes" id="UP001165082"/>
    </source>
</evidence>
<dbReference type="SMART" id="SM00209">
    <property type="entry name" value="TSP1"/>
    <property type="match status" value="1"/>
</dbReference>
<organism evidence="2 3">
    <name type="scientific">Triparma retinervis</name>
    <dbReference type="NCBI Taxonomy" id="2557542"/>
    <lineage>
        <taxon>Eukaryota</taxon>
        <taxon>Sar</taxon>
        <taxon>Stramenopiles</taxon>
        <taxon>Ochrophyta</taxon>
        <taxon>Bolidophyceae</taxon>
        <taxon>Parmales</taxon>
        <taxon>Triparmaceae</taxon>
        <taxon>Triparma</taxon>
    </lineage>
</organism>
<evidence type="ECO:0000256" key="1">
    <source>
        <dbReference type="SAM" id="MobiDB-lite"/>
    </source>
</evidence>
<dbReference type="Proteomes" id="UP001165082">
    <property type="component" value="Unassembled WGS sequence"/>
</dbReference>
<dbReference type="InterPro" id="IPR036383">
    <property type="entry name" value="TSP1_rpt_sf"/>
</dbReference>
<dbReference type="InterPro" id="IPR000884">
    <property type="entry name" value="TSP1_rpt"/>
</dbReference>
<sequence length="848" mass="91021">MESGVEVPSLCKGDDMPSSTAVHEVCWPSSISTVDFESLAADYDVIVISNYFVGCNAGRRESGVYAYTSQRLHDEHPNVVFLSSVKGGGCETWTERYNEFAEAEFGLLPTTMPITIEDTSYAVRDLLFTSPYPHPSYVILDSSLKVRDKFVGPCCGYESYTACSVDTASTLDSTIEDAVSAVLSDPAIRPTEAPTSAPTSAPTEEASTASPTSAPTPSAAPTPGPTAEIVLSPSWTPWSSCSATCGQDGIKYRTLDDSIQTAPCEDDTLPNCDSCSPGPFSVEVLHDDLDKPSDVKLHPSPGLHLGSFSSGRTFAQSSSPEAWIANRGNHSISVISGAGTSEQTSLSRLDRGYFHYNTEIAALSFNSVDDSGRESDRDTFNYFATCQCNSNDYLQTKAANFFMGPTLYNSSPDNRNLVNKMGKACQPHEECFFLHSDMLHEAPLCTGIVHDPEVLTGYGTVFWQVDGWNNELVRFDFQKPHGPGSMDHAVAAVRRYPEIKITPDLEKHTGMVIDPSTGNLYFSDYKANKITVVDTTSGKYARTARVETHLDVSGMDVDATTGTLYYVDATLNILASVNISASSDCSNNASLSPSWTLPTSPVSTFENFNCSVNATLPSDSLFDQVHVDSGYASDDQSVQDDSMMDDSAALLANRTDCGNATLNFDALLLGGYFCHACLPGGGNQFCGKGGKCKNVQWEGFVCDNEYFIEDGDTWGGDIAIEEGVDVRFTISLEGSVVGVFTDQLLEQEYAGQGVWGENVQKGAVVISGELVEEAILYVGVFGQPEAGVYKLAKGDGGGGEEIVVGDDEEEEEDGNGVLEGKGSAARIGFNRFGVLCVLLSATLLNNVL</sequence>
<comment type="caution">
    <text evidence="2">The sequence shown here is derived from an EMBL/GenBank/DDBJ whole genome shotgun (WGS) entry which is preliminary data.</text>
</comment>
<dbReference type="AlphaFoldDB" id="A0A9W6Z554"/>
<dbReference type="Gene3D" id="2.120.10.30">
    <property type="entry name" value="TolB, C-terminal domain"/>
    <property type="match status" value="1"/>
</dbReference>
<feature type="compositionally biased region" description="Low complexity" evidence="1">
    <location>
        <begin position="190"/>
        <end position="217"/>
    </location>
</feature>
<dbReference type="SUPFAM" id="SSF82895">
    <property type="entry name" value="TSP-1 type 1 repeat"/>
    <property type="match status" value="1"/>
</dbReference>
<dbReference type="EMBL" id="BRXZ01000573">
    <property type="protein sequence ID" value="GMH47474.1"/>
    <property type="molecule type" value="Genomic_DNA"/>
</dbReference>
<reference evidence="2" key="1">
    <citation type="submission" date="2022-07" db="EMBL/GenBank/DDBJ databases">
        <title>Genome analysis of Parmales, a sister group of diatoms, reveals the evolutionary specialization of diatoms from phago-mixotrophs to photoautotrophs.</title>
        <authorList>
            <person name="Ban H."/>
            <person name="Sato S."/>
            <person name="Yoshikawa S."/>
            <person name="Kazumasa Y."/>
            <person name="Nakamura Y."/>
            <person name="Ichinomiya M."/>
            <person name="Saitoh K."/>
            <person name="Sato N."/>
            <person name="Blanc-Mathieu R."/>
            <person name="Endo H."/>
            <person name="Kuwata A."/>
            <person name="Ogata H."/>
        </authorList>
    </citation>
    <scope>NUCLEOTIDE SEQUENCE</scope>
</reference>
<gene>
    <name evidence="2" type="ORF">TrRE_jg9034</name>
</gene>
<dbReference type="Pfam" id="PF00090">
    <property type="entry name" value="TSP_1"/>
    <property type="match status" value="1"/>
</dbReference>
<dbReference type="OrthoDB" id="283575at2759"/>
<name>A0A9W6Z554_9STRA</name>
<evidence type="ECO:0000313" key="2">
    <source>
        <dbReference type="EMBL" id="GMH47474.1"/>
    </source>
</evidence>
<keyword evidence="3" id="KW-1185">Reference proteome</keyword>
<dbReference type="Gene3D" id="2.20.100.10">
    <property type="entry name" value="Thrombospondin type-1 (TSP1) repeat"/>
    <property type="match status" value="1"/>
</dbReference>